<evidence type="ECO:0000313" key="1">
    <source>
        <dbReference type="EMBL" id="ARB15130.1"/>
    </source>
</evidence>
<protein>
    <submittedName>
        <fullName evidence="1">Uncharacterized protein</fullName>
    </submittedName>
</protein>
<accession>A0A1V0EDZ1</accession>
<reference evidence="2" key="1">
    <citation type="journal article" date="2017" name="Curr. Microbiol.">
        <title>Genomic Diversity of Type B3 Bacteriophages of Caulobacter crescentus.</title>
        <authorList>
            <person name="Ash K.T."/>
            <person name="Drake K.M."/>
            <person name="Gibbs W.S."/>
            <person name="Ely B."/>
        </authorList>
    </citation>
    <scope>NUCLEOTIDE SEQUENCE [LARGE SCALE GENOMIC DNA]</scope>
</reference>
<organism evidence="1 2">
    <name type="scientific">Caulobacter phage Ccr32</name>
    <dbReference type="NCBI Taxonomy" id="1959738"/>
    <lineage>
        <taxon>Viruses</taxon>
        <taxon>Duplodnaviria</taxon>
        <taxon>Heunggongvirae</taxon>
        <taxon>Uroviricota</taxon>
        <taxon>Caudoviricetes</taxon>
        <taxon>Jeanschmidtviridae</taxon>
        <taxon>Shapirovirus</taxon>
        <taxon>Shapirovirus cbk</taxon>
    </lineage>
</organism>
<evidence type="ECO:0000313" key="2">
    <source>
        <dbReference type="Proteomes" id="UP000222485"/>
    </source>
</evidence>
<dbReference type="Proteomes" id="UP000222485">
    <property type="component" value="Genome"/>
</dbReference>
<sequence>MLYDITLRPASEVDPIAKMIAEMNNRARKPIRLHQGVYSMGSWNPEYEIVEKIEDRDSKWGPPHERGQTEEERSAAVRAWIKADGDRREARINLLHDKYKIEVLDTEYLDEVPPVPEGYRRIPYLVESYGVCDSPEQLLACIPDLIDDPDTPYFISMVEVRREHQPASGGWRYHKWGPYIGEHQNRSEYLYDDTHIEAVYTFHIYTVTKTVDEVLAEHGYKLTHVGPGRFLLTFRAEVAGVERNARLFLGDYELALAEYYRHLAQMHEEQAVYELTAEGYRFGLQNSVVAPDGADLGMHDDTTQALRAAFKHRRDLRSKKQKEEAAHG</sequence>
<proteinExistence type="predicted"/>
<dbReference type="EMBL" id="KY555146">
    <property type="protein sequence ID" value="ARB15130.1"/>
    <property type="molecule type" value="Genomic_DNA"/>
</dbReference>
<gene>
    <name evidence="1" type="ORF">Ccr32_gp212</name>
</gene>
<name>A0A1V0EDZ1_9CAUD</name>